<dbReference type="HOGENOM" id="CLU_2708369_0_0_1"/>
<dbReference type="AlphaFoldDB" id="A0A0D9V1M9"/>
<evidence type="ECO:0000313" key="1">
    <source>
        <dbReference type="EnsemblPlants" id="LPERR01G15820.1"/>
    </source>
</evidence>
<dbReference type="Proteomes" id="UP000032180">
    <property type="component" value="Chromosome 1"/>
</dbReference>
<dbReference type="Gramene" id="LPERR01G15820.1">
    <property type="protein sequence ID" value="LPERR01G15820.1"/>
    <property type="gene ID" value="LPERR01G15820"/>
</dbReference>
<dbReference type="EnsemblPlants" id="LPERR01G15820.1">
    <property type="protein sequence ID" value="LPERR01G15820.1"/>
    <property type="gene ID" value="LPERR01G15820"/>
</dbReference>
<reference evidence="2" key="2">
    <citation type="submission" date="2013-12" db="EMBL/GenBank/DDBJ databases">
        <authorList>
            <person name="Yu Y."/>
            <person name="Lee S."/>
            <person name="de Baynast K."/>
            <person name="Wissotski M."/>
            <person name="Liu L."/>
            <person name="Talag J."/>
            <person name="Goicoechea J."/>
            <person name="Angelova A."/>
            <person name="Jetty R."/>
            <person name="Kudrna D."/>
            <person name="Golser W."/>
            <person name="Rivera L."/>
            <person name="Zhang J."/>
            <person name="Wing R."/>
        </authorList>
    </citation>
    <scope>NUCLEOTIDE SEQUENCE</scope>
</reference>
<proteinExistence type="predicted"/>
<sequence length="73" mass="8715">MTCQRITDGATIRVKKTRDVTRFTRTTNAFYVCNVRRKNRRKQWRDEGPFKRRCVGTSSGANERKLKPVRQPW</sequence>
<protein>
    <submittedName>
        <fullName evidence="1">Uncharacterized protein</fullName>
    </submittedName>
</protein>
<evidence type="ECO:0000313" key="2">
    <source>
        <dbReference type="Proteomes" id="UP000032180"/>
    </source>
</evidence>
<organism evidence="1 2">
    <name type="scientific">Leersia perrieri</name>
    <dbReference type="NCBI Taxonomy" id="77586"/>
    <lineage>
        <taxon>Eukaryota</taxon>
        <taxon>Viridiplantae</taxon>
        <taxon>Streptophyta</taxon>
        <taxon>Embryophyta</taxon>
        <taxon>Tracheophyta</taxon>
        <taxon>Spermatophyta</taxon>
        <taxon>Magnoliopsida</taxon>
        <taxon>Liliopsida</taxon>
        <taxon>Poales</taxon>
        <taxon>Poaceae</taxon>
        <taxon>BOP clade</taxon>
        <taxon>Oryzoideae</taxon>
        <taxon>Oryzeae</taxon>
        <taxon>Oryzinae</taxon>
        <taxon>Leersia</taxon>
    </lineage>
</organism>
<accession>A0A0D9V1M9</accession>
<reference evidence="1 2" key="1">
    <citation type="submission" date="2012-08" db="EMBL/GenBank/DDBJ databases">
        <title>Oryza genome evolution.</title>
        <authorList>
            <person name="Wing R.A."/>
        </authorList>
    </citation>
    <scope>NUCLEOTIDE SEQUENCE</scope>
</reference>
<keyword evidence="2" id="KW-1185">Reference proteome</keyword>
<name>A0A0D9V1M9_9ORYZ</name>
<reference evidence="1" key="3">
    <citation type="submission" date="2015-04" db="UniProtKB">
        <authorList>
            <consortium name="EnsemblPlants"/>
        </authorList>
    </citation>
    <scope>IDENTIFICATION</scope>
</reference>